<organism evidence="2">
    <name type="scientific">Arundo donax</name>
    <name type="common">Giant reed</name>
    <name type="synonym">Donax arundinaceus</name>
    <dbReference type="NCBI Taxonomy" id="35708"/>
    <lineage>
        <taxon>Eukaryota</taxon>
        <taxon>Viridiplantae</taxon>
        <taxon>Streptophyta</taxon>
        <taxon>Embryophyta</taxon>
        <taxon>Tracheophyta</taxon>
        <taxon>Spermatophyta</taxon>
        <taxon>Magnoliopsida</taxon>
        <taxon>Liliopsida</taxon>
        <taxon>Poales</taxon>
        <taxon>Poaceae</taxon>
        <taxon>PACMAD clade</taxon>
        <taxon>Arundinoideae</taxon>
        <taxon>Arundineae</taxon>
        <taxon>Arundo</taxon>
    </lineage>
</organism>
<feature type="compositionally biased region" description="Polar residues" evidence="1">
    <location>
        <begin position="1"/>
        <end position="16"/>
    </location>
</feature>
<evidence type="ECO:0000256" key="1">
    <source>
        <dbReference type="SAM" id="MobiDB-lite"/>
    </source>
</evidence>
<reference evidence="2" key="1">
    <citation type="submission" date="2014-09" db="EMBL/GenBank/DDBJ databases">
        <authorList>
            <person name="Magalhaes I.L.F."/>
            <person name="Oliveira U."/>
            <person name="Santos F.R."/>
            <person name="Vidigal T.H.D.A."/>
            <person name="Brescovit A.D."/>
            <person name="Santos A.J."/>
        </authorList>
    </citation>
    <scope>NUCLEOTIDE SEQUENCE</scope>
    <source>
        <tissue evidence="2">Shoot tissue taken approximately 20 cm above the soil surface</tissue>
    </source>
</reference>
<evidence type="ECO:0000313" key="2">
    <source>
        <dbReference type="EMBL" id="JAD90777.1"/>
    </source>
</evidence>
<dbReference type="AlphaFoldDB" id="A0A0A9E465"/>
<sequence length="127" mass="14725">MILQQSDQRCASTSSRRPARRGNGGKVGQKRKKNDDVADKMEKYLELKTKQVEEENDFSIKNCNALLSRLEGLSGEERADAYDIFKDVQNREIFMTAEPSSRLIWLRKKIVCRTADMFTYYYLCSVV</sequence>
<feature type="region of interest" description="Disordered" evidence="1">
    <location>
        <begin position="1"/>
        <end position="37"/>
    </location>
</feature>
<dbReference type="EMBL" id="GBRH01207118">
    <property type="protein sequence ID" value="JAD90777.1"/>
    <property type="molecule type" value="Transcribed_RNA"/>
</dbReference>
<name>A0A0A9E465_ARUDO</name>
<proteinExistence type="predicted"/>
<protein>
    <submittedName>
        <fullName evidence="2">Uncharacterized protein</fullName>
    </submittedName>
</protein>
<dbReference type="PANTHER" id="PTHR34395">
    <property type="entry name" value="OS11G0427500 PROTEIN"/>
    <property type="match status" value="1"/>
</dbReference>
<dbReference type="PANTHER" id="PTHR34395:SF15">
    <property type="entry name" value="OS09G0292400 PROTEIN"/>
    <property type="match status" value="1"/>
</dbReference>
<reference evidence="2" key="2">
    <citation type="journal article" date="2015" name="Data Brief">
        <title>Shoot transcriptome of the giant reed, Arundo donax.</title>
        <authorList>
            <person name="Barrero R.A."/>
            <person name="Guerrero F.D."/>
            <person name="Moolhuijzen P."/>
            <person name="Goolsby J.A."/>
            <person name="Tidwell J."/>
            <person name="Bellgard S.E."/>
            <person name="Bellgard M.I."/>
        </authorList>
    </citation>
    <scope>NUCLEOTIDE SEQUENCE</scope>
    <source>
        <tissue evidence="2">Shoot tissue taken approximately 20 cm above the soil surface</tissue>
    </source>
</reference>
<accession>A0A0A9E465</accession>